<dbReference type="OrthoDB" id="705385at2"/>
<evidence type="ECO:0000256" key="1">
    <source>
        <dbReference type="SAM" id="MobiDB-lite"/>
    </source>
</evidence>
<dbReference type="EMBL" id="QPJO01000002">
    <property type="protein sequence ID" value="RCW92557.1"/>
    <property type="molecule type" value="Genomic_DNA"/>
</dbReference>
<keyword evidence="2" id="KW-0732">Signal</keyword>
<dbReference type="AlphaFoldDB" id="A0A368ZIU6"/>
<feature type="chain" id="PRO_5016934659" evidence="2">
    <location>
        <begin position="22"/>
        <end position="244"/>
    </location>
</feature>
<name>A0A368ZIU6_9FLAO</name>
<feature type="signal peptide" evidence="2">
    <location>
        <begin position="1"/>
        <end position="21"/>
    </location>
</feature>
<accession>A0A368ZIU6</accession>
<feature type="region of interest" description="Disordered" evidence="1">
    <location>
        <begin position="30"/>
        <end position="54"/>
    </location>
</feature>
<reference evidence="3 4" key="1">
    <citation type="submission" date="2018-07" db="EMBL/GenBank/DDBJ databases">
        <title>Genomic Encyclopedia of Type Strains, Phase III (KMG-III): the genomes of soil and plant-associated and newly described type strains.</title>
        <authorList>
            <person name="Whitman W."/>
        </authorList>
    </citation>
    <scope>NUCLEOTIDE SEQUENCE [LARGE SCALE GENOMIC DNA]</scope>
    <source>
        <strain evidence="3 4">CECT 7958</strain>
    </source>
</reference>
<protein>
    <submittedName>
        <fullName evidence="3">Uncharacterized protein</fullName>
    </submittedName>
</protein>
<comment type="caution">
    <text evidence="3">The sequence shown here is derived from an EMBL/GenBank/DDBJ whole genome shotgun (WGS) entry which is preliminary data.</text>
</comment>
<evidence type="ECO:0000313" key="4">
    <source>
        <dbReference type="Proteomes" id="UP000253436"/>
    </source>
</evidence>
<dbReference type="RefSeq" id="WP_147269454.1">
    <property type="nucleotide sequence ID" value="NZ_QPJO01000002.1"/>
</dbReference>
<sequence length="244" mass="26700">MMKITKLAFAFIFLISLASFQSCENEPLDSDLTSGVSDDDGGSDGGDTDGTGAASTGDYWPRAVGNVWNFNDTFYGGVTYDMVGTEVIDGDTYYKFDDLLNSESWLLKSGDSYYIRTAVGGYDIPGYAITTSYITTKMLVDSAEAGDEWASHVSYTISYTATDSNYPEIPNVDYSATYNFEMIARDLTRTVEGVEYDNVLQVRLELEALGAPTTTVDYFYAKDVGLIEFVGNLSSGTLVNYSLN</sequence>
<dbReference type="Proteomes" id="UP000253436">
    <property type="component" value="Unassembled WGS sequence"/>
</dbReference>
<gene>
    <name evidence="3" type="ORF">DFQ08_102588</name>
</gene>
<organism evidence="3 4">
    <name type="scientific">Winogradskyella arenosi</name>
    <dbReference type="NCBI Taxonomy" id="533325"/>
    <lineage>
        <taxon>Bacteria</taxon>
        <taxon>Pseudomonadati</taxon>
        <taxon>Bacteroidota</taxon>
        <taxon>Flavobacteriia</taxon>
        <taxon>Flavobacteriales</taxon>
        <taxon>Flavobacteriaceae</taxon>
        <taxon>Winogradskyella</taxon>
    </lineage>
</organism>
<evidence type="ECO:0000256" key="2">
    <source>
        <dbReference type="SAM" id="SignalP"/>
    </source>
</evidence>
<evidence type="ECO:0000313" key="3">
    <source>
        <dbReference type="EMBL" id="RCW92557.1"/>
    </source>
</evidence>
<dbReference type="PROSITE" id="PS51257">
    <property type="entry name" value="PROKAR_LIPOPROTEIN"/>
    <property type="match status" value="1"/>
</dbReference>
<proteinExistence type="predicted"/>
<keyword evidence="4" id="KW-1185">Reference proteome</keyword>